<feature type="domain" description="PDZ" evidence="1">
    <location>
        <begin position="46"/>
        <end position="119"/>
    </location>
</feature>
<evidence type="ECO:0000259" key="1">
    <source>
        <dbReference type="PROSITE" id="PS50106"/>
    </source>
</evidence>
<dbReference type="InterPro" id="IPR036034">
    <property type="entry name" value="PDZ_sf"/>
</dbReference>
<dbReference type="InterPro" id="IPR041489">
    <property type="entry name" value="PDZ_6"/>
</dbReference>
<accession>A0A1F8GEN7</accession>
<reference evidence="2 3" key="1">
    <citation type="journal article" date="2016" name="Nat. Commun.">
        <title>Thousands of microbial genomes shed light on interconnected biogeochemical processes in an aquifer system.</title>
        <authorList>
            <person name="Anantharaman K."/>
            <person name="Brown C.T."/>
            <person name="Hug L.A."/>
            <person name="Sharon I."/>
            <person name="Castelle C.J."/>
            <person name="Probst A.J."/>
            <person name="Thomas B.C."/>
            <person name="Singh A."/>
            <person name="Wilkins M.J."/>
            <person name="Karaoz U."/>
            <person name="Brodie E.L."/>
            <person name="Williams K.H."/>
            <person name="Hubbard S.S."/>
            <person name="Banfield J.F."/>
        </authorList>
    </citation>
    <scope>NUCLEOTIDE SEQUENCE [LARGE SCALE GENOMIC DNA]</scope>
</reference>
<dbReference type="InterPro" id="IPR001478">
    <property type="entry name" value="PDZ"/>
</dbReference>
<dbReference type="SMART" id="SM00228">
    <property type="entry name" value="PDZ"/>
    <property type="match status" value="1"/>
</dbReference>
<organism evidence="2 3">
    <name type="scientific">Candidatus Yanofskybacteria bacterium RIFCSPLOWO2_01_FULL_43_22</name>
    <dbReference type="NCBI Taxonomy" id="1802695"/>
    <lineage>
        <taxon>Bacteria</taxon>
        <taxon>Candidatus Yanofskyibacteriota</taxon>
    </lineage>
</organism>
<dbReference type="Gene3D" id="2.30.42.10">
    <property type="match status" value="1"/>
</dbReference>
<sequence>MLSVCLILFSCYGVSAQDLDRYYSGIGARYWQIAEETIKFWGQRNGLHIEFDNERGAFTGHIVVGEIMAGGPAERAGLERGDMIIQIDNENVSSPDAVSSKIRSKRLGENVNLRVRRMDEKGENYHEYTLVIRVETIDRADWVNYDFPSKGSWGGSWEGSKGATISYESGVSRTGDGGFIYYYDFTNNAGEVVVLHSEIINLLLRKDGDHETQYYLVMNPGRTTSFALETKDFPVEEVPSSFAQYFSSVALPELYAYFLENYPDTDSNKYFKDSTGLLWLNTMGVRNSFFVPSRWVVQLLEKDTEFWDRK</sequence>
<dbReference type="STRING" id="1802695.A3A13_01910"/>
<evidence type="ECO:0000313" key="3">
    <source>
        <dbReference type="Proteomes" id="UP000178911"/>
    </source>
</evidence>
<dbReference type="SUPFAM" id="SSF50156">
    <property type="entry name" value="PDZ domain-like"/>
    <property type="match status" value="1"/>
</dbReference>
<comment type="caution">
    <text evidence="2">The sequence shown here is derived from an EMBL/GenBank/DDBJ whole genome shotgun (WGS) entry which is preliminary data.</text>
</comment>
<name>A0A1F8GEN7_9BACT</name>
<proteinExistence type="predicted"/>
<protein>
    <recommendedName>
        <fullName evidence="1">PDZ domain-containing protein</fullName>
    </recommendedName>
</protein>
<dbReference type="EMBL" id="MGKJ01000015">
    <property type="protein sequence ID" value="OGN23783.1"/>
    <property type="molecule type" value="Genomic_DNA"/>
</dbReference>
<dbReference type="AlphaFoldDB" id="A0A1F8GEN7"/>
<dbReference type="Pfam" id="PF17820">
    <property type="entry name" value="PDZ_6"/>
    <property type="match status" value="1"/>
</dbReference>
<gene>
    <name evidence="2" type="ORF">A3A13_01910</name>
</gene>
<dbReference type="Proteomes" id="UP000178911">
    <property type="component" value="Unassembled WGS sequence"/>
</dbReference>
<evidence type="ECO:0000313" key="2">
    <source>
        <dbReference type="EMBL" id="OGN23783.1"/>
    </source>
</evidence>
<dbReference type="PROSITE" id="PS50106">
    <property type="entry name" value="PDZ"/>
    <property type="match status" value="1"/>
</dbReference>